<reference evidence="10" key="1">
    <citation type="submission" date="2018-02" db="EMBL/GenBank/DDBJ databases">
        <authorList>
            <person name="Kim S.-K."/>
            <person name="Jung H.-I."/>
            <person name="Lee S.-W."/>
        </authorList>
    </citation>
    <scope>NUCLEOTIDE SEQUENCE</scope>
    <source>
        <strain evidence="10">SK3146</strain>
    </source>
</reference>
<dbReference type="PANTHER" id="PTHR43553:SF24">
    <property type="entry name" value="ENERGY-COUPLING FACTOR TRANSPORTER ATP-BINDING PROTEIN ECFA1"/>
    <property type="match status" value="1"/>
</dbReference>
<dbReference type="PANTHER" id="PTHR43553">
    <property type="entry name" value="HEAVY METAL TRANSPORTER"/>
    <property type="match status" value="1"/>
</dbReference>
<keyword evidence="4" id="KW-1003">Cell membrane</keyword>
<dbReference type="Proteomes" id="UP001057134">
    <property type="component" value="Chromosome"/>
</dbReference>
<keyword evidence="5" id="KW-0547">Nucleotide-binding</keyword>
<evidence type="ECO:0000256" key="5">
    <source>
        <dbReference type="ARBA" id="ARBA00022741"/>
    </source>
</evidence>
<dbReference type="InterPro" id="IPR003439">
    <property type="entry name" value="ABC_transporter-like_ATP-bd"/>
</dbReference>
<dbReference type="InterPro" id="IPR027417">
    <property type="entry name" value="P-loop_NTPase"/>
</dbReference>
<keyword evidence="11" id="KW-1185">Reference proteome</keyword>
<dbReference type="SMART" id="SM00382">
    <property type="entry name" value="AAA"/>
    <property type="match status" value="1"/>
</dbReference>
<evidence type="ECO:0000313" key="11">
    <source>
        <dbReference type="Proteomes" id="UP001057134"/>
    </source>
</evidence>
<comment type="similarity">
    <text evidence="2">Belongs to the ABC transporter superfamily.</text>
</comment>
<evidence type="ECO:0000256" key="1">
    <source>
        <dbReference type="ARBA" id="ARBA00004202"/>
    </source>
</evidence>
<evidence type="ECO:0000256" key="2">
    <source>
        <dbReference type="ARBA" id="ARBA00005417"/>
    </source>
</evidence>
<protein>
    <submittedName>
        <fullName evidence="10">Energy-coupling factor transporter ATP-binding protein EcfA2</fullName>
        <ecNumber evidence="10">3.6.3.-</ecNumber>
    </submittedName>
</protein>
<evidence type="ECO:0000256" key="3">
    <source>
        <dbReference type="ARBA" id="ARBA00022448"/>
    </source>
</evidence>
<reference evidence="10" key="2">
    <citation type="journal article" date="2021" name="J Anim Sci Technol">
        <title>Complete genome sequence of Paenibacillus konkukensis sp. nov. SK3146 as a potential probiotic strain.</title>
        <authorList>
            <person name="Jung H.I."/>
            <person name="Park S."/>
            <person name="Niu K.M."/>
            <person name="Lee S.W."/>
            <person name="Kothari D."/>
            <person name="Yi K.J."/>
            <person name="Kim S.K."/>
        </authorList>
    </citation>
    <scope>NUCLEOTIDE SEQUENCE</scope>
    <source>
        <strain evidence="10">SK3146</strain>
    </source>
</reference>
<dbReference type="InterPro" id="IPR017871">
    <property type="entry name" value="ABC_transporter-like_CS"/>
</dbReference>
<dbReference type="InterPro" id="IPR003593">
    <property type="entry name" value="AAA+_ATPase"/>
</dbReference>
<name>A0ABY4RL57_9BACL</name>
<keyword evidence="8" id="KW-0472">Membrane</keyword>
<dbReference type="SUPFAM" id="SSF52540">
    <property type="entry name" value="P-loop containing nucleoside triphosphate hydrolases"/>
    <property type="match status" value="1"/>
</dbReference>
<dbReference type="GO" id="GO:0016787">
    <property type="term" value="F:hydrolase activity"/>
    <property type="evidence" value="ECO:0007669"/>
    <property type="project" value="UniProtKB-KW"/>
</dbReference>
<dbReference type="EC" id="3.6.3.-" evidence="10"/>
<proteinExistence type="inferred from homology"/>
<evidence type="ECO:0000259" key="9">
    <source>
        <dbReference type="PROSITE" id="PS50893"/>
    </source>
</evidence>
<evidence type="ECO:0000256" key="7">
    <source>
        <dbReference type="ARBA" id="ARBA00022967"/>
    </source>
</evidence>
<dbReference type="Gene3D" id="3.40.50.300">
    <property type="entry name" value="P-loop containing nucleotide triphosphate hydrolases"/>
    <property type="match status" value="1"/>
</dbReference>
<sequence>MESMDRTALITFEQVSYHIDHAGTPRIALRNIDLSVYRGEWLAVAGTNGSGKSTLAKIAAGLYSPTGGNLKRSIGREPAVQLIFQNPETALIGETPYEDVCLGLANFGVSNEDIPSRALDALRQVGLAQLAHAPAASLSGGQKQLLAIAGCLAAEPAVYIFDEATSMLDPQAREGIIHIARRLHREGATILWITQLLDELVWADRVAALEEGRLRFTGTSRAFFYEIGDDGMSCCEQLGFAPPYTIQAVRQLVKHGYRPEPLPLTPEQLGKAVSAL</sequence>
<gene>
    <name evidence="10" type="primary">ecfA2_2</name>
    <name evidence="10" type="ORF">SK3146_01774</name>
</gene>
<accession>A0ABY4RL57</accession>
<evidence type="ECO:0000256" key="4">
    <source>
        <dbReference type="ARBA" id="ARBA00022475"/>
    </source>
</evidence>
<keyword evidence="6 10" id="KW-0067">ATP-binding</keyword>
<evidence type="ECO:0000256" key="8">
    <source>
        <dbReference type="ARBA" id="ARBA00023136"/>
    </source>
</evidence>
<evidence type="ECO:0000256" key="6">
    <source>
        <dbReference type="ARBA" id="ARBA00022840"/>
    </source>
</evidence>
<dbReference type="Pfam" id="PF00005">
    <property type="entry name" value="ABC_tran"/>
    <property type="match status" value="1"/>
</dbReference>
<dbReference type="GO" id="GO:0005524">
    <property type="term" value="F:ATP binding"/>
    <property type="evidence" value="ECO:0007669"/>
    <property type="project" value="UniProtKB-KW"/>
</dbReference>
<comment type="subcellular location">
    <subcellularLocation>
        <location evidence="1">Cell membrane</location>
        <topology evidence="1">Peripheral membrane protein</topology>
    </subcellularLocation>
</comment>
<dbReference type="InterPro" id="IPR050095">
    <property type="entry name" value="ECF_ABC_transporter_ATP-bd"/>
</dbReference>
<dbReference type="PROSITE" id="PS00211">
    <property type="entry name" value="ABC_TRANSPORTER_1"/>
    <property type="match status" value="1"/>
</dbReference>
<keyword evidence="3" id="KW-0813">Transport</keyword>
<dbReference type="CDD" id="cd03225">
    <property type="entry name" value="ABC_cobalt_CbiO_domain1"/>
    <property type="match status" value="1"/>
</dbReference>
<feature type="domain" description="ABC transporter" evidence="9">
    <location>
        <begin position="10"/>
        <end position="236"/>
    </location>
</feature>
<keyword evidence="7" id="KW-1278">Translocase</keyword>
<dbReference type="EMBL" id="CP027059">
    <property type="protein sequence ID" value="UQZ82616.1"/>
    <property type="molecule type" value="Genomic_DNA"/>
</dbReference>
<organism evidence="10 11">
    <name type="scientific">Paenibacillus konkukensis</name>
    <dbReference type="NCBI Taxonomy" id="2020716"/>
    <lineage>
        <taxon>Bacteria</taxon>
        <taxon>Bacillati</taxon>
        <taxon>Bacillota</taxon>
        <taxon>Bacilli</taxon>
        <taxon>Bacillales</taxon>
        <taxon>Paenibacillaceae</taxon>
        <taxon>Paenibacillus</taxon>
    </lineage>
</organism>
<keyword evidence="10" id="KW-0378">Hydrolase</keyword>
<dbReference type="PROSITE" id="PS50893">
    <property type="entry name" value="ABC_TRANSPORTER_2"/>
    <property type="match status" value="1"/>
</dbReference>
<evidence type="ECO:0000313" key="10">
    <source>
        <dbReference type="EMBL" id="UQZ82616.1"/>
    </source>
</evidence>
<dbReference type="InterPro" id="IPR015856">
    <property type="entry name" value="ABC_transpr_CbiO/EcfA_su"/>
</dbReference>